<gene>
    <name evidence="2" type="ORF">P167DRAFT_543243</name>
</gene>
<dbReference type="InParanoid" id="A0A3N4L0Q9"/>
<feature type="compositionally biased region" description="Low complexity" evidence="1">
    <location>
        <begin position="1"/>
        <end position="12"/>
    </location>
</feature>
<evidence type="ECO:0000256" key="1">
    <source>
        <dbReference type="SAM" id="MobiDB-lite"/>
    </source>
</evidence>
<proteinExistence type="predicted"/>
<feature type="region of interest" description="Disordered" evidence="1">
    <location>
        <begin position="1"/>
        <end position="20"/>
    </location>
</feature>
<organism evidence="2 3">
    <name type="scientific">Morchella conica CCBAS932</name>
    <dbReference type="NCBI Taxonomy" id="1392247"/>
    <lineage>
        <taxon>Eukaryota</taxon>
        <taxon>Fungi</taxon>
        <taxon>Dikarya</taxon>
        <taxon>Ascomycota</taxon>
        <taxon>Pezizomycotina</taxon>
        <taxon>Pezizomycetes</taxon>
        <taxon>Pezizales</taxon>
        <taxon>Morchellaceae</taxon>
        <taxon>Morchella</taxon>
    </lineage>
</organism>
<dbReference type="AlphaFoldDB" id="A0A3N4L0Q9"/>
<reference evidence="2 3" key="1">
    <citation type="journal article" date="2018" name="Nat. Ecol. Evol.">
        <title>Pezizomycetes genomes reveal the molecular basis of ectomycorrhizal truffle lifestyle.</title>
        <authorList>
            <person name="Murat C."/>
            <person name="Payen T."/>
            <person name="Noel B."/>
            <person name="Kuo A."/>
            <person name="Morin E."/>
            <person name="Chen J."/>
            <person name="Kohler A."/>
            <person name="Krizsan K."/>
            <person name="Balestrini R."/>
            <person name="Da Silva C."/>
            <person name="Montanini B."/>
            <person name="Hainaut M."/>
            <person name="Levati E."/>
            <person name="Barry K.W."/>
            <person name="Belfiori B."/>
            <person name="Cichocki N."/>
            <person name="Clum A."/>
            <person name="Dockter R.B."/>
            <person name="Fauchery L."/>
            <person name="Guy J."/>
            <person name="Iotti M."/>
            <person name="Le Tacon F."/>
            <person name="Lindquist E.A."/>
            <person name="Lipzen A."/>
            <person name="Malagnac F."/>
            <person name="Mello A."/>
            <person name="Molinier V."/>
            <person name="Miyauchi S."/>
            <person name="Poulain J."/>
            <person name="Riccioni C."/>
            <person name="Rubini A."/>
            <person name="Sitrit Y."/>
            <person name="Splivallo R."/>
            <person name="Traeger S."/>
            <person name="Wang M."/>
            <person name="Zifcakova L."/>
            <person name="Wipf D."/>
            <person name="Zambonelli A."/>
            <person name="Paolocci F."/>
            <person name="Nowrousian M."/>
            <person name="Ottonello S."/>
            <person name="Baldrian P."/>
            <person name="Spatafora J.W."/>
            <person name="Henrissat B."/>
            <person name="Nagy L.G."/>
            <person name="Aury J.M."/>
            <person name="Wincker P."/>
            <person name="Grigoriev I.V."/>
            <person name="Bonfante P."/>
            <person name="Martin F.M."/>
        </authorList>
    </citation>
    <scope>NUCLEOTIDE SEQUENCE [LARGE SCALE GENOMIC DNA]</scope>
    <source>
        <strain evidence="2 3">CCBAS932</strain>
    </source>
</reference>
<name>A0A3N4L0Q9_9PEZI</name>
<keyword evidence="3" id="KW-1185">Reference proteome</keyword>
<evidence type="ECO:0000313" key="2">
    <source>
        <dbReference type="EMBL" id="RPB15308.1"/>
    </source>
</evidence>
<dbReference type="EMBL" id="ML119114">
    <property type="protein sequence ID" value="RPB15308.1"/>
    <property type="molecule type" value="Genomic_DNA"/>
</dbReference>
<accession>A0A3N4L0Q9</accession>
<evidence type="ECO:0000313" key="3">
    <source>
        <dbReference type="Proteomes" id="UP000277580"/>
    </source>
</evidence>
<sequence length="251" mass="27710">MSSSSAAAAPAPNTSLGAEYTSPPTPIWNIGKPNPDNTPYPITTPSLKLFYTDIVDLSNTLQLLAAAQTAPLSTGERDTPEYHYLEKRRILLNAKITKFPPSSELVVIEKGQLEGYMQAIDTFQANTLPRNLVALPHTTVLGFLEAEIRSLSLAQGVLKGDYRIMHQKGTDRLSGIAFDFLYLKTRIENIHDALKALKKRALANADLVALEGCARVRTSFEIDVEAFKTHIDHWMSMGILKRTFTGKPSLK</sequence>
<dbReference type="OrthoDB" id="5355186at2759"/>
<protein>
    <submittedName>
        <fullName evidence="2">Uncharacterized protein</fullName>
    </submittedName>
</protein>
<dbReference type="Proteomes" id="UP000277580">
    <property type="component" value="Unassembled WGS sequence"/>
</dbReference>